<dbReference type="InterPro" id="IPR029052">
    <property type="entry name" value="Metallo-depent_PP-like"/>
</dbReference>
<gene>
    <name evidence="4" type="ORF">HER39_03775</name>
</gene>
<name>A0ABX1JN99_9MICC</name>
<comment type="caution">
    <text evidence="4">The sequence shown here is derived from an EMBL/GenBank/DDBJ whole genome shotgun (WGS) entry which is preliminary data.</text>
</comment>
<feature type="compositionally biased region" description="Low complexity" evidence="2">
    <location>
        <begin position="22"/>
        <end position="41"/>
    </location>
</feature>
<evidence type="ECO:0000256" key="1">
    <source>
        <dbReference type="ARBA" id="ARBA00022729"/>
    </source>
</evidence>
<feature type="compositionally biased region" description="Low complexity" evidence="2">
    <location>
        <begin position="1"/>
        <end position="15"/>
    </location>
</feature>
<dbReference type="Pfam" id="PF00149">
    <property type="entry name" value="Metallophos"/>
    <property type="match status" value="1"/>
</dbReference>
<evidence type="ECO:0000259" key="3">
    <source>
        <dbReference type="Pfam" id="PF00149"/>
    </source>
</evidence>
<feature type="region of interest" description="Disordered" evidence="2">
    <location>
        <begin position="1"/>
        <end position="41"/>
    </location>
</feature>
<dbReference type="PANTHER" id="PTHR22953">
    <property type="entry name" value="ACID PHOSPHATASE RELATED"/>
    <property type="match status" value="1"/>
</dbReference>
<evidence type="ECO:0000256" key="2">
    <source>
        <dbReference type="SAM" id="MobiDB-lite"/>
    </source>
</evidence>
<evidence type="ECO:0000313" key="4">
    <source>
        <dbReference type="EMBL" id="NKX49706.1"/>
    </source>
</evidence>
<reference evidence="4 5" key="1">
    <citation type="submission" date="2020-04" db="EMBL/GenBank/DDBJ databases">
        <authorList>
            <person name="Liu S."/>
        </authorList>
    </citation>
    <scope>NUCLEOTIDE SEQUENCE [LARGE SCALE GENOMIC DNA]</scope>
    <source>
        <strain evidence="4 5">CGMCC 1.15091</strain>
    </source>
</reference>
<keyword evidence="1" id="KW-0732">Signal</keyword>
<sequence length="347" mass="35894">MLGGCAAPRAPAAPDGTPPPTSAAAPSAPASSAAADPGSPKAASVHFTAAGDFSASPEAAAVLAATARLRPDLGLALGDLSYGQPGGERDWCGFVTNAVGAGFPFQLLAGNHESDGGNGSIDEFVRCLPNRLPGLVGTYGRQWYVDVPRKDPVLRLVMISPGLEFADTGATDYEAGSAGYRWTAQAIDSARDADIPWVVVGAHKPCHSIGRYGCDLGEDLANLLVQKKVDLVLHGHEHLYQRTHQLGPGPDCPWLAAGTASQACIRDKSGSYRAGAGTVFATVGTGGKELRGVNPQDPDAPYFAAYSGANANPAYGLLDVRVTRTGLPARFVPADGGFRDAFTLSRR</sequence>
<dbReference type="SUPFAM" id="SSF56300">
    <property type="entry name" value="Metallo-dependent phosphatases"/>
    <property type="match status" value="1"/>
</dbReference>
<protein>
    <submittedName>
        <fullName evidence="4">Phosphohydrolase</fullName>
    </submittedName>
</protein>
<organism evidence="4 5">
    <name type="scientific">Arthrobacter deserti</name>
    <dbReference type="NCBI Taxonomy" id="1742687"/>
    <lineage>
        <taxon>Bacteria</taxon>
        <taxon>Bacillati</taxon>
        <taxon>Actinomycetota</taxon>
        <taxon>Actinomycetes</taxon>
        <taxon>Micrococcales</taxon>
        <taxon>Micrococcaceae</taxon>
        <taxon>Arthrobacter</taxon>
    </lineage>
</organism>
<feature type="domain" description="Calcineurin-like phosphoesterase" evidence="3">
    <location>
        <begin position="62"/>
        <end position="239"/>
    </location>
</feature>
<dbReference type="PANTHER" id="PTHR22953:SF153">
    <property type="entry name" value="PURPLE ACID PHOSPHATASE"/>
    <property type="match status" value="1"/>
</dbReference>
<keyword evidence="5" id="KW-1185">Reference proteome</keyword>
<dbReference type="Gene3D" id="3.60.21.10">
    <property type="match status" value="1"/>
</dbReference>
<dbReference type="EMBL" id="JAAZSR010000032">
    <property type="protein sequence ID" value="NKX49706.1"/>
    <property type="molecule type" value="Genomic_DNA"/>
</dbReference>
<evidence type="ECO:0000313" key="5">
    <source>
        <dbReference type="Proteomes" id="UP000523795"/>
    </source>
</evidence>
<proteinExistence type="predicted"/>
<accession>A0ABX1JN99</accession>
<dbReference type="InterPro" id="IPR004843">
    <property type="entry name" value="Calcineurin-like_PHP"/>
</dbReference>
<dbReference type="InterPro" id="IPR039331">
    <property type="entry name" value="PAPs-like"/>
</dbReference>
<dbReference type="Proteomes" id="UP000523795">
    <property type="component" value="Unassembled WGS sequence"/>
</dbReference>